<dbReference type="InterPro" id="IPR002524">
    <property type="entry name" value="Cation_efflux"/>
</dbReference>
<name>A0A3B0VW07_9ZZZZ</name>
<dbReference type="Pfam" id="PF16916">
    <property type="entry name" value="ZT_dimer"/>
    <property type="match status" value="1"/>
</dbReference>
<dbReference type="InterPro" id="IPR027469">
    <property type="entry name" value="Cation_efflux_TMD_sf"/>
</dbReference>
<dbReference type="InterPro" id="IPR027470">
    <property type="entry name" value="Cation_efflux_CTD"/>
</dbReference>
<evidence type="ECO:0000256" key="8">
    <source>
        <dbReference type="SAM" id="Phobius"/>
    </source>
</evidence>
<keyword evidence="5 8" id="KW-1133">Transmembrane helix</keyword>
<dbReference type="InterPro" id="IPR036837">
    <property type="entry name" value="Cation_efflux_CTD_sf"/>
</dbReference>
<feature type="domain" description="Cation efflux protein cytoplasmic" evidence="10">
    <location>
        <begin position="213"/>
        <end position="286"/>
    </location>
</feature>
<proteinExistence type="inferred from homology"/>
<evidence type="ECO:0000256" key="2">
    <source>
        <dbReference type="ARBA" id="ARBA00008873"/>
    </source>
</evidence>
<dbReference type="SUPFAM" id="SSF160240">
    <property type="entry name" value="Cation efflux protein cytoplasmic domain-like"/>
    <property type="match status" value="1"/>
</dbReference>
<evidence type="ECO:0000256" key="7">
    <source>
        <dbReference type="ARBA" id="ARBA00023136"/>
    </source>
</evidence>
<feature type="transmembrane region" description="Helical" evidence="8">
    <location>
        <begin position="83"/>
        <end position="102"/>
    </location>
</feature>
<dbReference type="GO" id="GO:0005385">
    <property type="term" value="F:zinc ion transmembrane transporter activity"/>
    <property type="evidence" value="ECO:0007669"/>
    <property type="project" value="TreeGrafter"/>
</dbReference>
<keyword evidence="3" id="KW-0813">Transport</keyword>
<comment type="similarity">
    <text evidence="2">Belongs to the cation diffusion facilitator (CDF) transporter (TC 2.A.4) family. SLC30A subfamily.</text>
</comment>
<evidence type="ECO:0000256" key="4">
    <source>
        <dbReference type="ARBA" id="ARBA00022692"/>
    </source>
</evidence>
<dbReference type="AlphaFoldDB" id="A0A3B0VW07"/>
<accession>A0A3B0VW07</accession>
<keyword evidence="6" id="KW-0406">Ion transport</keyword>
<evidence type="ECO:0000259" key="10">
    <source>
        <dbReference type="Pfam" id="PF16916"/>
    </source>
</evidence>
<keyword evidence="4 8" id="KW-0812">Transmembrane</keyword>
<feature type="transmembrane region" description="Helical" evidence="8">
    <location>
        <begin position="42"/>
        <end position="63"/>
    </location>
</feature>
<evidence type="ECO:0000256" key="5">
    <source>
        <dbReference type="ARBA" id="ARBA00022989"/>
    </source>
</evidence>
<dbReference type="InterPro" id="IPR058533">
    <property type="entry name" value="Cation_efflux_TM"/>
</dbReference>
<evidence type="ECO:0000313" key="11">
    <source>
        <dbReference type="EMBL" id="VAW47818.1"/>
    </source>
</evidence>
<feature type="transmembrane region" description="Helical" evidence="8">
    <location>
        <begin position="114"/>
        <end position="137"/>
    </location>
</feature>
<evidence type="ECO:0000256" key="6">
    <source>
        <dbReference type="ARBA" id="ARBA00023065"/>
    </source>
</evidence>
<dbReference type="PANTHER" id="PTHR11562">
    <property type="entry name" value="CATION EFFLUX PROTEIN/ ZINC TRANSPORTER"/>
    <property type="match status" value="1"/>
</dbReference>
<comment type="subcellular location">
    <subcellularLocation>
        <location evidence="1">Membrane</location>
        <topology evidence="1">Multi-pass membrane protein</topology>
    </subcellularLocation>
</comment>
<feature type="transmembrane region" description="Helical" evidence="8">
    <location>
        <begin position="16"/>
        <end position="36"/>
    </location>
</feature>
<dbReference type="SUPFAM" id="SSF161111">
    <property type="entry name" value="Cation efflux protein transmembrane domain-like"/>
    <property type="match status" value="1"/>
</dbReference>
<dbReference type="InterPro" id="IPR050681">
    <property type="entry name" value="CDF/SLC30A"/>
</dbReference>
<dbReference type="Pfam" id="PF01545">
    <property type="entry name" value="Cation_efflux"/>
    <property type="match status" value="1"/>
</dbReference>
<feature type="non-terminal residue" evidence="11">
    <location>
        <position position="1"/>
    </location>
</feature>
<dbReference type="Gene3D" id="1.20.1510.10">
    <property type="entry name" value="Cation efflux protein transmembrane domain"/>
    <property type="match status" value="1"/>
</dbReference>
<dbReference type="EMBL" id="UOFA01000370">
    <property type="protein sequence ID" value="VAW47818.1"/>
    <property type="molecule type" value="Genomic_DNA"/>
</dbReference>
<evidence type="ECO:0000256" key="3">
    <source>
        <dbReference type="ARBA" id="ARBA00022448"/>
    </source>
</evidence>
<protein>
    <submittedName>
        <fullName evidence="11">Cation diffusion facilitator family transporter</fullName>
    </submittedName>
</protein>
<dbReference type="PANTHER" id="PTHR11562:SF17">
    <property type="entry name" value="RE54080P-RELATED"/>
    <property type="match status" value="1"/>
</dbReference>
<sequence>GHDHSINVNQDNKKRVLIAMVLTFGFMFAEIIGGFISGSLALLADAGHMFGDGLALLLSWVAFKYSDKAADETRSFGWHRFQILAAFVNGLTLLLIAVWIIIEAVQRFFQPVEVMATPMIIIASLGLIINIIVFKILSGGDQENLNLKSAMIHVMGDLLGSVAAILAAVLIMAFGWYVADPILSLLVALLIIKSGWSVVKKSAHILFEGTPANINEQAVKQQLMQAIPAVIDVHHIHVWSLTNDIKLMTLHVQVNEVQQEIDVLKPIKSILKDQFNIQHTTIQVEHLPCPDGDCGM</sequence>
<dbReference type="GO" id="GO:0005886">
    <property type="term" value="C:plasma membrane"/>
    <property type="evidence" value="ECO:0007669"/>
    <property type="project" value="TreeGrafter"/>
</dbReference>
<dbReference type="NCBIfam" id="TIGR01297">
    <property type="entry name" value="CDF"/>
    <property type="match status" value="1"/>
</dbReference>
<feature type="domain" description="Cation efflux protein transmembrane" evidence="9">
    <location>
        <begin position="16"/>
        <end position="206"/>
    </location>
</feature>
<reference evidence="11" key="1">
    <citation type="submission" date="2018-06" db="EMBL/GenBank/DDBJ databases">
        <authorList>
            <person name="Zhirakovskaya E."/>
        </authorList>
    </citation>
    <scope>NUCLEOTIDE SEQUENCE</scope>
</reference>
<organism evidence="11">
    <name type="scientific">hydrothermal vent metagenome</name>
    <dbReference type="NCBI Taxonomy" id="652676"/>
    <lineage>
        <taxon>unclassified sequences</taxon>
        <taxon>metagenomes</taxon>
        <taxon>ecological metagenomes</taxon>
    </lineage>
</organism>
<keyword evidence="7 8" id="KW-0472">Membrane</keyword>
<evidence type="ECO:0000259" key="9">
    <source>
        <dbReference type="Pfam" id="PF01545"/>
    </source>
</evidence>
<feature type="transmembrane region" description="Helical" evidence="8">
    <location>
        <begin position="158"/>
        <end position="176"/>
    </location>
</feature>
<gene>
    <name evidence="11" type="ORF">MNBD_GAMMA02-1410</name>
</gene>
<evidence type="ECO:0000256" key="1">
    <source>
        <dbReference type="ARBA" id="ARBA00004141"/>
    </source>
</evidence>